<reference evidence="5 6" key="1">
    <citation type="submission" date="2023-07" db="EMBL/GenBank/DDBJ databases">
        <title>Sequencing the genomes of 1000 actinobacteria strains.</title>
        <authorList>
            <person name="Klenk H.-P."/>
        </authorList>
    </citation>
    <scope>NUCLEOTIDE SEQUENCE [LARGE SCALE GENOMIC DNA]</scope>
    <source>
        <strain evidence="5 6">DSM 19426</strain>
    </source>
</reference>
<dbReference type="PROSITE" id="PS01124">
    <property type="entry name" value="HTH_ARAC_FAMILY_2"/>
    <property type="match status" value="1"/>
</dbReference>
<dbReference type="Proteomes" id="UP001183648">
    <property type="component" value="Unassembled WGS sequence"/>
</dbReference>
<evidence type="ECO:0000256" key="1">
    <source>
        <dbReference type="ARBA" id="ARBA00023015"/>
    </source>
</evidence>
<protein>
    <submittedName>
        <fullName evidence="5">AraC-like DNA-binding protein</fullName>
    </submittedName>
</protein>
<dbReference type="Pfam" id="PF12833">
    <property type="entry name" value="HTH_18"/>
    <property type="match status" value="1"/>
</dbReference>
<dbReference type="EMBL" id="JAVDYG010000001">
    <property type="protein sequence ID" value="MDR7364351.1"/>
    <property type="molecule type" value="Genomic_DNA"/>
</dbReference>
<sequence>MVLERPAAHDWAFARGVAGIAVLLEAGAAAGVGSSTLLAGTGLRVGELADHERLVTAEQELRVVRNLRRAAPRVSGVSVGRGYHVSTFGILGFALLSSPTLVDALNVALRYLDLSFTFAIPQPTLEDGRLVLAVDEHRLPTDVRAFLVERDLAAIHSVAGELLARRLPLLGLDLAAEGPSSPTTDEAAREVFGRVPSYAAARSALVLDPAHLDLPLPQANPQSRAMSEALCEDVVSRRRARTGVTQQTRVLITQHLARGAPMEGVARDLGLSVRTLRRRLAEQGTTYQELLDEVRASLSTELLTRARLGVEDTALRLGYAEASSFIHAFRRWHGTTPAAYVAARGPGGLQDRSG</sequence>
<dbReference type="SMART" id="SM00342">
    <property type="entry name" value="HTH_ARAC"/>
    <property type="match status" value="1"/>
</dbReference>
<evidence type="ECO:0000313" key="6">
    <source>
        <dbReference type="Proteomes" id="UP001183648"/>
    </source>
</evidence>
<dbReference type="PANTHER" id="PTHR47894">
    <property type="entry name" value="HTH-TYPE TRANSCRIPTIONAL REGULATOR GADX"/>
    <property type="match status" value="1"/>
</dbReference>
<proteinExistence type="predicted"/>
<gene>
    <name evidence="5" type="ORF">J2S63_003904</name>
</gene>
<organism evidence="5 6">
    <name type="scientific">Nocardioides marmoribigeumensis</name>
    <dbReference type="NCBI Taxonomy" id="433649"/>
    <lineage>
        <taxon>Bacteria</taxon>
        <taxon>Bacillati</taxon>
        <taxon>Actinomycetota</taxon>
        <taxon>Actinomycetes</taxon>
        <taxon>Propionibacteriales</taxon>
        <taxon>Nocardioidaceae</taxon>
        <taxon>Nocardioides</taxon>
    </lineage>
</organism>
<keyword evidence="3" id="KW-0804">Transcription</keyword>
<feature type="domain" description="HTH araC/xylS-type" evidence="4">
    <location>
        <begin position="246"/>
        <end position="343"/>
    </location>
</feature>
<dbReference type="InterPro" id="IPR032687">
    <property type="entry name" value="AraC-type_N"/>
</dbReference>
<accession>A0ABU2C132</accession>
<evidence type="ECO:0000313" key="5">
    <source>
        <dbReference type="EMBL" id="MDR7364351.1"/>
    </source>
</evidence>
<evidence type="ECO:0000256" key="3">
    <source>
        <dbReference type="ARBA" id="ARBA00023163"/>
    </source>
</evidence>
<dbReference type="PANTHER" id="PTHR47894:SF1">
    <property type="entry name" value="HTH-TYPE TRANSCRIPTIONAL REGULATOR VQSM"/>
    <property type="match status" value="1"/>
</dbReference>
<dbReference type="PROSITE" id="PS00041">
    <property type="entry name" value="HTH_ARAC_FAMILY_1"/>
    <property type="match status" value="1"/>
</dbReference>
<keyword evidence="1" id="KW-0805">Transcription regulation</keyword>
<evidence type="ECO:0000256" key="2">
    <source>
        <dbReference type="ARBA" id="ARBA00023125"/>
    </source>
</evidence>
<evidence type="ECO:0000259" key="4">
    <source>
        <dbReference type="PROSITE" id="PS01124"/>
    </source>
</evidence>
<keyword evidence="2" id="KW-0238">DNA-binding</keyword>
<dbReference type="InterPro" id="IPR018062">
    <property type="entry name" value="HTH_AraC-typ_CS"/>
</dbReference>
<dbReference type="Gene3D" id="1.10.10.60">
    <property type="entry name" value="Homeodomain-like"/>
    <property type="match status" value="1"/>
</dbReference>
<dbReference type="InterPro" id="IPR009057">
    <property type="entry name" value="Homeodomain-like_sf"/>
</dbReference>
<comment type="caution">
    <text evidence="5">The sequence shown here is derived from an EMBL/GenBank/DDBJ whole genome shotgun (WGS) entry which is preliminary data.</text>
</comment>
<dbReference type="SUPFAM" id="SSF46689">
    <property type="entry name" value="Homeodomain-like"/>
    <property type="match status" value="1"/>
</dbReference>
<dbReference type="InterPro" id="IPR018060">
    <property type="entry name" value="HTH_AraC"/>
</dbReference>
<name>A0ABU2C132_9ACTN</name>
<keyword evidence="6" id="KW-1185">Reference proteome</keyword>
<dbReference type="Pfam" id="PF12625">
    <property type="entry name" value="Arabinose_bd"/>
    <property type="match status" value="1"/>
</dbReference>
<dbReference type="RefSeq" id="WP_310305932.1">
    <property type="nucleotide sequence ID" value="NZ_BAAAPS010000005.1"/>
</dbReference>